<feature type="disulfide bond" evidence="14">
    <location>
        <begin position="266"/>
        <end position="270"/>
    </location>
</feature>
<keyword evidence="9 15" id="KW-0378">Hydrolase</keyword>
<dbReference type="InterPro" id="IPR001969">
    <property type="entry name" value="Aspartic_peptidase_AS"/>
</dbReference>
<dbReference type="CDD" id="cd05487">
    <property type="entry name" value="renin_like"/>
    <property type="match status" value="1"/>
</dbReference>
<dbReference type="KEGG" id="mdo:100017048"/>
<evidence type="ECO:0000256" key="5">
    <source>
        <dbReference type="ARBA" id="ARBA00022525"/>
    </source>
</evidence>
<dbReference type="Proteomes" id="UP000002280">
    <property type="component" value="Chromosome 2"/>
</dbReference>
<dbReference type="GO" id="GO:0002003">
    <property type="term" value="P:angiotensin maturation"/>
    <property type="evidence" value="ECO:0000318"/>
    <property type="project" value="GO_Central"/>
</dbReference>
<dbReference type="PANTHER" id="PTHR47966:SF24">
    <property type="entry name" value="RENIN"/>
    <property type="match status" value="1"/>
</dbReference>
<proteinExistence type="inferred from homology"/>
<dbReference type="SUPFAM" id="SSF50630">
    <property type="entry name" value="Acid proteases"/>
    <property type="match status" value="1"/>
</dbReference>
<keyword evidence="10" id="KW-0865">Zymogen</keyword>
<dbReference type="InterPro" id="IPR001461">
    <property type="entry name" value="Aspartic_peptidase_A1"/>
</dbReference>
<dbReference type="STRING" id="13616.ENSMODP00000001658"/>
<evidence type="ECO:0000256" key="9">
    <source>
        <dbReference type="ARBA" id="ARBA00022801"/>
    </source>
</evidence>
<sequence length="389" mass="43103">MDCWELLLVAWLICFFSLPSDGLQRIALKKMISVKESMKMRGKHLENLNMAENSWHGVVSPIILTNYEDTQYYGEINIGSPPQTFKVVFDTGSSDFWVPSSQCDPLYTACEFHNRYDASKSSTYKMNGSNFIIHYASGRVKGFLSQDILTIGEIKVTQVFGEVTALPLIPFGLAWFDGILGLGYPKRSMSGITPVFDNIMAEGVLKEDVFSIYYSRSSGKNGGELILGGSDPNYYQGTFHYINTSRPHFWQIQMQGVAVKSYVLSCEDGCPAVVDTGTSFITGPTDSIRGLMTAIGAEEDGGEYLVKCDLASTLPDISFNFDGKDFTLQGSDYVLEDENQSDQMCLVAINGLDVSPPTGPLWVLGATFIRKFYVEFDRHNNRIGFALAA</sequence>
<evidence type="ECO:0000256" key="15">
    <source>
        <dbReference type="RuleBase" id="RU000454"/>
    </source>
</evidence>
<dbReference type="GeneTree" id="ENSGT00940000157898"/>
<dbReference type="PANTHER" id="PTHR47966">
    <property type="entry name" value="BETA-SITE APP-CLEAVING ENZYME, ISOFORM A-RELATED"/>
    <property type="match status" value="1"/>
</dbReference>
<protein>
    <recommendedName>
        <fullName evidence="4">renin</fullName>
        <ecNumber evidence="4">3.4.23.15</ecNumber>
    </recommendedName>
    <alternativeName>
        <fullName evidence="12">Angiotensinogenase</fullName>
    </alternativeName>
</protein>
<evidence type="ECO:0000256" key="16">
    <source>
        <dbReference type="SAM" id="SignalP"/>
    </source>
</evidence>
<reference evidence="18 19" key="1">
    <citation type="journal article" date="2007" name="Nature">
        <title>Genome of the marsupial Monodelphis domestica reveals innovation in non-coding sequences.</title>
        <authorList>
            <person name="Mikkelsen T.S."/>
            <person name="Wakefield M.J."/>
            <person name="Aken B."/>
            <person name="Amemiya C.T."/>
            <person name="Chang J.L."/>
            <person name="Duke S."/>
            <person name="Garber M."/>
            <person name="Gentles A.J."/>
            <person name="Goodstadt L."/>
            <person name="Heger A."/>
            <person name="Jurka J."/>
            <person name="Kamal M."/>
            <person name="Mauceli E."/>
            <person name="Searle S.M."/>
            <person name="Sharpe T."/>
            <person name="Baker M.L."/>
            <person name="Batzer M.A."/>
            <person name="Benos P.V."/>
            <person name="Belov K."/>
            <person name="Clamp M."/>
            <person name="Cook A."/>
            <person name="Cuff J."/>
            <person name="Das R."/>
            <person name="Davidow L."/>
            <person name="Deakin J.E."/>
            <person name="Fazzari M.J."/>
            <person name="Glass J.L."/>
            <person name="Grabherr M."/>
            <person name="Greally J.M."/>
            <person name="Gu W."/>
            <person name="Hore T.A."/>
            <person name="Huttley G.A."/>
            <person name="Kleber M."/>
            <person name="Jirtle R.L."/>
            <person name="Koina E."/>
            <person name="Lee J.T."/>
            <person name="Mahony S."/>
            <person name="Marra M.A."/>
            <person name="Miller R.D."/>
            <person name="Nicholls R.D."/>
            <person name="Oda M."/>
            <person name="Papenfuss A.T."/>
            <person name="Parra Z.E."/>
            <person name="Pollock D.D."/>
            <person name="Ray D.A."/>
            <person name="Schein J.E."/>
            <person name="Speed T.P."/>
            <person name="Thompson K."/>
            <person name="VandeBerg J.L."/>
            <person name="Wade C.M."/>
            <person name="Walker J.A."/>
            <person name="Waters P.D."/>
            <person name="Webber C."/>
            <person name="Weidman J.R."/>
            <person name="Xie X."/>
            <person name="Zody M.C."/>
            <person name="Baldwin J."/>
            <person name="Abdouelleil A."/>
            <person name="Abdulkadir J."/>
            <person name="Abebe A."/>
            <person name="Abera B."/>
            <person name="Abreu J."/>
            <person name="Acer S.C."/>
            <person name="Aftuck L."/>
            <person name="Alexander A."/>
            <person name="An P."/>
            <person name="Anderson E."/>
            <person name="Anderson S."/>
            <person name="Arachi H."/>
            <person name="Azer M."/>
            <person name="Bachantsang P."/>
            <person name="Barry A."/>
            <person name="Bayul T."/>
            <person name="Berlin A."/>
            <person name="Bessette D."/>
            <person name="Bloom T."/>
            <person name="Bloom T."/>
            <person name="Boguslavskiy L."/>
            <person name="Bonnet C."/>
            <person name="Boukhgalter B."/>
            <person name="Bourzgui I."/>
            <person name="Brown A."/>
            <person name="Cahill P."/>
            <person name="Channer S."/>
            <person name="Cheshatsang Y."/>
            <person name="Chuda L."/>
            <person name="Citroen M."/>
            <person name="Collymore A."/>
            <person name="Cooke P."/>
            <person name="Costello M."/>
            <person name="D'Aco K."/>
            <person name="Daza R."/>
            <person name="De Haan G."/>
            <person name="DeGray S."/>
            <person name="DeMaso C."/>
            <person name="Dhargay N."/>
            <person name="Dooley K."/>
            <person name="Dooley E."/>
            <person name="Doricent M."/>
            <person name="Dorje P."/>
            <person name="Dorjee K."/>
            <person name="Dupes A."/>
            <person name="Elong R."/>
            <person name="Falk J."/>
            <person name="Farina A."/>
            <person name="Faro S."/>
            <person name="Ferguson D."/>
            <person name="Fisher S."/>
            <person name="Foley C.D."/>
            <person name="Franke A."/>
            <person name="Friedrich D."/>
            <person name="Gadbois L."/>
            <person name="Gearin G."/>
            <person name="Gearin C.R."/>
            <person name="Giannoukos G."/>
            <person name="Goode T."/>
            <person name="Graham J."/>
            <person name="Grandbois E."/>
            <person name="Grewal S."/>
            <person name="Gyaltsen K."/>
            <person name="Hafez N."/>
            <person name="Hagos B."/>
            <person name="Hall J."/>
            <person name="Henson C."/>
            <person name="Hollinger A."/>
            <person name="Honan T."/>
            <person name="Huard M.D."/>
            <person name="Hughes L."/>
            <person name="Hurhula B."/>
            <person name="Husby M.E."/>
            <person name="Kamat A."/>
            <person name="Kanga B."/>
            <person name="Kashin S."/>
            <person name="Khazanovich D."/>
            <person name="Kisner P."/>
            <person name="Lance K."/>
            <person name="Lara M."/>
            <person name="Lee W."/>
            <person name="Lennon N."/>
            <person name="Letendre F."/>
            <person name="LeVine R."/>
            <person name="Lipovsky A."/>
            <person name="Liu X."/>
            <person name="Liu J."/>
            <person name="Liu S."/>
            <person name="Lokyitsang T."/>
            <person name="Lokyitsang Y."/>
            <person name="Lubonja R."/>
            <person name="Lui A."/>
            <person name="MacDonald P."/>
            <person name="Magnisalis V."/>
            <person name="Maru K."/>
            <person name="Matthews C."/>
            <person name="McCusker W."/>
            <person name="McDonough S."/>
            <person name="Mehta T."/>
            <person name="Meldrim J."/>
            <person name="Meneus L."/>
            <person name="Mihai O."/>
            <person name="Mihalev A."/>
            <person name="Mihova T."/>
            <person name="Mittelman R."/>
            <person name="Mlenga V."/>
            <person name="Montmayeur A."/>
            <person name="Mulrain L."/>
            <person name="Navidi A."/>
            <person name="Naylor J."/>
            <person name="Negash T."/>
            <person name="Nguyen T."/>
            <person name="Nguyen N."/>
            <person name="Nicol R."/>
            <person name="Norbu C."/>
            <person name="Norbu N."/>
            <person name="Novod N."/>
            <person name="O'Neill B."/>
            <person name="Osman S."/>
            <person name="Markiewicz E."/>
            <person name="Oyono O.L."/>
            <person name="Patti C."/>
            <person name="Phunkhang P."/>
            <person name="Pierre F."/>
            <person name="Priest M."/>
            <person name="Raghuraman S."/>
            <person name="Rege F."/>
            <person name="Reyes R."/>
            <person name="Rise C."/>
            <person name="Rogov P."/>
            <person name="Ross K."/>
            <person name="Ryan E."/>
            <person name="Settipalli S."/>
            <person name="Shea T."/>
            <person name="Sherpa N."/>
            <person name="Shi L."/>
            <person name="Shih D."/>
            <person name="Sparrow T."/>
            <person name="Spaulding J."/>
            <person name="Stalker J."/>
            <person name="Stange-Thomann N."/>
            <person name="Stavropoulos S."/>
            <person name="Stone C."/>
            <person name="Strader C."/>
            <person name="Tesfaye S."/>
            <person name="Thomson T."/>
            <person name="Thoulutsang Y."/>
            <person name="Thoulutsang D."/>
            <person name="Topham K."/>
            <person name="Topping I."/>
            <person name="Tsamla T."/>
            <person name="Vassiliev H."/>
            <person name="Vo A."/>
            <person name="Wangchuk T."/>
            <person name="Wangdi T."/>
            <person name="Weiand M."/>
            <person name="Wilkinson J."/>
            <person name="Wilson A."/>
            <person name="Yadav S."/>
            <person name="Young G."/>
            <person name="Yu Q."/>
            <person name="Zembek L."/>
            <person name="Zhong D."/>
            <person name="Zimmer A."/>
            <person name="Zwirko Z."/>
            <person name="Jaffe D.B."/>
            <person name="Alvarez P."/>
            <person name="Brockman W."/>
            <person name="Butler J."/>
            <person name="Chin C."/>
            <person name="Gnerre S."/>
            <person name="MacCallum I."/>
            <person name="Graves J.A."/>
            <person name="Ponting C.P."/>
            <person name="Breen M."/>
            <person name="Samollow P.B."/>
            <person name="Lander E.S."/>
            <person name="Lindblad-Toh K."/>
        </authorList>
    </citation>
    <scope>NUCLEOTIDE SEQUENCE [LARGE SCALE GENOMIC DNA]</scope>
</reference>
<evidence type="ECO:0000256" key="7">
    <source>
        <dbReference type="ARBA" id="ARBA00022729"/>
    </source>
</evidence>
<evidence type="ECO:0000256" key="1">
    <source>
        <dbReference type="ARBA" id="ARBA00000430"/>
    </source>
</evidence>
<dbReference type="Pfam" id="PF00026">
    <property type="entry name" value="Asp"/>
    <property type="match status" value="1"/>
</dbReference>
<evidence type="ECO:0000256" key="14">
    <source>
        <dbReference type="PIRSR" id="PIRSR601461-2"/>
    </source>
</evidence>
<dbReference type="OMA" id="DMQYYGE"/>
<comment type="catalytic activity">
    <reaction evidence="1">
        <text>Cleavage of Leu-|-Xaa bond in angiotensinogen to generate angiotensin I.</text>
        <dbReference type="EC" id="3.4.23.15"/>
    </reaction>
</comment>
<dbReference type="FunFam" id="2.40.70.10:FF:000037">
    <property type="entry name" value="Renin"/>
    <property type="match status" value="1"/>
</dbReference>
<evidence type="ECO:0000256" key="12">
    <source>
        <dbReference type="ARBA" id="ARBA00032220"/>
    </source>
</evidence>
<accession>F7FJK8</accession>
<evidence type="ECO:0000256" key="10">
    <source>
        <dbReference type="ARBA" id="ARBA00023145"/>
    </source>
</evidence>
<evidence type="ECO:0000256" key="4">
    <source>
        <dbReference type="ARBA" id="ARBA00013216"/>
    </source>
</evidence>
<dbReference type="GO" id="GO:0004190">
    <property type="term" value="F:aspartic-type endopeptidase activity"/>
    <property type="evidence" value="ECO:0000318"/>
    <property type="project" value="GO_Central"/>
</dbReference>
<comment type="similarity">
    <text evidence="3 15">Belongs to the peptidase A1 family.</text>
</comment>
<evidence type="ECO:0000259" key="17">
    <source>
        <dbReference type="PROSITE" id="PS51767"/>
    </source>
</evidence>
<dbReference type="FunCoup" id="F7FJK8">
    <property type="interactions" value="12"/>
</dbReference>
<evidence type="ECO:0000256" key="11">
    <source>
        <dbReference type="ARBA" id="ARBA00023157"/>
    </source>
</evidence>
<dbReference type="AlphaFoldDB" id="F7FJK8"/>
<keyword evidence="19" id="KW-1185">Reference proteome</keyword>
<dbReference type="InterPro" id="IPR033121">
    <property type="entry name" value="PEPTIDASE_A1"/>
</dbReference>
<dbReference type="InterPro" id="IPR034135">
    <property type="entry name" value="Renin-like_dom"/>
</dbReference>
<reference evidence="18" key="2">
    <citation type="submission" date="2025-08" db="UniProtKB">
        <authorList>
            <consortium name="Ensembl"/>
        </authorList>
    </citation>
    <scope>IDENTIFICATION</scope>
</reference>
<evidence type="ECO:0000313" key="19">
    <source>
        <dbReference type="Proteomes" id="UP000002280"/>
    </source>
</evidence>
<keyword evidence="5" id="KW-0964">Secreted</keyword>
<dbReference type="Bgee" id="ENSMODG00000001373">
    <property type="expression patterns" value="Expressed in adult mammalian kidney and 7 other cell types or tissues"/>
</dbReference>
<dbReference type="HOGENOM" id="CLU_013253_3_3_1"/>
<keyword evidence="8 15" id="KW-0064">Aspartyl protease</keyword>
<feature type="domain" description="Peptidase A1" evidence="17">
    <location>
        <begin position="72"/>
        <end position="386"/>
    </location>
</feature>
<feature type="active site" evidence="13">
    <location>
        <position position="90"/>
    </location>
</feature>
<keyword evidence="6 15" id="KW-0645">Protease</keyword>
<reference evidence="18" key="3">
    <citation type="submission" date="2025-09" db="UniProtKB">
        <authorList>
            <consortium name="Ensembl"/>
        </authorList>
    </citation>
    <scope>IDENTIFICATION</scope>
</reference>
<dbReference type="GeneID" id="100017048"/>
<dbReference type="PRINTS" id="PR00792">
    <property type="entry name" value="PEPSIN"/>
</dbReference>
<dbReference type="GO" id="GO:0005615">
    <property type="term" value="C:extracellular space"/>
    <property type="evidence" value="ECO:0000318"/>
    <property type="project" value="GO_Central"/>
</dbReference>
<feature type="disulfide bond" evidence="14">
    <location>
        <begin position="103"/>
        <end position="110"/>
    </location>
</feature>
<dbReference type="eggNOG" id="KOG1339">
    <property type="taxonomic scope" value="Eukaryota"/>
</dbReference>
<evidence type="ECO:0000256" key="3">
    <source>
        <dbReference type="ARBA" id="ARBA00007447"/>
    </source>
</evidence>
<evidence type="ECO:0000256" key="6">
    <source>
        <dbReference type="ARBA" id="ARBA00022670"/>
    </source>
</evidence>
<keyword evidence="11 14" id="KW-1015">Disulfide bond</keyword>
<dbReference type="PROSITE" id="PS00141">
    <property type="entry name" value="ASP_PROTEASE"/>
    <property type="match status" value="2"/>
</dbReference>
<evidence type="ECO:0000256" key="13">
    <source>
        <dbReference type="PIRSR" id="PIRSR601461-1"/>
    </source>
</evidence>
<organism evidence="18 19">
    <name type="scientific">Monodelphis domestica</name>
    <name type="common">Gray short-tailed opossum</name>
    <dbReference type="NCBI Taxonomy" id="13616"/>
    <lineage>
        <taxon>Eukaryota</taxon>
        <taxon>Metazoa</taxon>
        <taxon>Chordata</taxon>
        <taxon>Craniata</taxon>
        <taxon>Vertebrata</taxon>
        <taxon>Euteleostomi</taxon>
        <taxon>Mammalia</taxon>
        <taxon>Metatheria</taxon>
        <taxon>Didelphimorphia</taxon>
        <taxon>Didelphidae</taxon>
        <taxon>Monodelphis</taxon>
    </lineage>
</organism>
<feature type="signal peptide" evidence="16">
    <location>
        <begin position="1"/>
        <end position="22"/>
    </location>
</feature>
<name>F7FJK8_MONDO</name>
<dbReference type="Ensembl" id="ENSMODT00000001692.4">
    <property type="protein sequence ID" value="ENSMODP00000001658.3"/>
    <property type="gene ID" value="ENSMODG00000001373.4"/>
</dbReference>
<feature type="disulfide bond" evidence="14">
    <location>
        <begin position="308"/>
        <end position="345"/>
    </location>
</feature>
<dbReference type="MEROPS" id="A01.007"/>
<evidence type="ECO:0000256" key="2">
    <source>
        <dbReference type="ARBA" id="ARBA00004613"/>
    </source>
</evidence>
<dbReference type="FunFam" id="2.40.70.10:FF:000032">
    <property type="entry name" value="renin"/>
    <property type="match status" value="1"/>
</dbReference>
<keyword evidence="7 16" id="KW-0732">Signal</keyword>
<dbReference type="PROSITE" id="PS51767">
    <property type="entry name" value="PEPTIDASE_A1"/>
    <property type="match status" value="1"/>
</dbReference>
<dbReference type="EC" id="3.4.23.15" evidence="4"/>
<evidence type="ECO:0000256" key="8">
    <source>
        <dbReference type="ARBA" id="ARBA00022750"/>
    </source>
</evidence>
<dbReference type="InterPro" id="IPR021109">
    <property type="entry name" value="Peptidase_aspartic_dom_sf"/>
</dbReference>
<dbReference type="InParanoid" id="F7FJK8"/>
<comment type="subcellular location">
    <subcellularLocation>
        <location evidence="2">Secreted</location>
    </subcellularLocation>
</comment>
<feature type="active site" evidence="13">
    <location>
        <position position="275"/>
    </location>
</feature>
<feature type="chain" id="PRO_5003352145" description="renin" evidence="16">
    <location>
        <begin position="23"/>
        <end position="389"/>
    </location>
</feature>
<evidence type="ECO:0000313" key="18">
    <source>
        <dbReference type="Ensembl" id="ENSMODP00000001658.3"/>
    </source>
</evidence>
<dbReference type="Gene3D" id="2.40.70.10">
    <property type="entry name" value="Acid Proteases"/>
    <property type="match status" value="2"/>
</dbReference>
<dbReference type="OrthoDB" id="771136at2759"/>